<dbReference type="PANTHER" id="PTHR33231:SF1">
    <property type="entry name" value="30S RIBOSOMAL PROTEIN"/>
    <property type="match status" value="1"/>
</dbReference>
<evidence type="ECO:0000259" key="5">
    <source>
        <dbReference type="Pfam" id="PF16321"/>
    </source>
</evidence>
<dbReference type="GO" id="GO:0045900">
    <property type="term" value="P:negative regulation of translational elongation"/>
    <property type="evidence" value="ECO:0007669"/>
    <property type="project" value="TreeGrafter"/>
</dbReference>
<evidence type="ECO:0000256" key="1">
    <source>
        <dbReference type="ARBA" id="ARBA00022845"/>
    </source>
</evidence>
<dbReference type="Pfam" id="PF16321">
    <property type="entry name" value="Ribosom_S30AE_C"/>
    <property type="match status" value="1"/>
</dbReference>
<comment type="function">
    <text evidence="4">Required for dimerization of active 70S ribosomes into 100S ribosomes in stationary phase; 100S ribosomes are translationally inactive and sometimes present during exponential growth.</text>
</comment>
<sequence>MHITVAGKQVETGEALQTHVREGLAAIARKYFDHALEANVTFRRDATKGKQGAFFTCDINLKAGRNLFMRGEGEGPDAHRAFEVAADHVAKRLRRYRRRVNEHARSLAEVRQSEAETATQYVLQPEEEAEGAAEAAPQAAQDGNGIDHGVIVAEQVTEIARLSVSEAVMRLDLTQQTVLMFRNTRSGALNVVYRRQDGCVGWIDAPT</sequence>
<dbReference type="InterPro" id="IPR036567">
    <property type="entry name" value="RHF-like"/>
</dbReference>
<evidence type="ECO:0000256" key="2">
    <source>
        <dbReference type="ARBA" id="ARBA00038695"/>
    </source>
</evidence>
<dbReference type="Gene3D" id="3.30.160.100">
    <property type="entry name" value="Ribosome hibernation promotion factor-like"/>
    <property type="match status" value="1"/>
</dbReference>
<dbReference type="GO" id="GO:0043024">
    <property type="term" value="F:ribosomal small subunit binding"/>
    <property type="evidence" value="ECO:0007669"/>
    <property type="project" value="TreeGrafter"/>
</dbReference>
<dbReference type="Pfam" id="PF02482">
    <property type="entry name" value="Ribosomal_S30AE"/>
    <property type="match status" value="1"/>
</dbReference>
<dbReference type="OrthoDB" id="9794975at2"/>
<proteinExistence type="inferred from homology"/>
<dbReference type="RefSeq" id="WP_111468861.1">
    <property type="nucleotide sequence ID" value="NZ_QLIX01000003.1"/>
</dbReference>
<name>A0A327M951_9PROT</name>
<comment type="caution">
    <text evidence="6">The sequence shown here is derived from an EMBL/GenBank/DDBJ whole genome shotgun (WGS) entry which is preliminary data.</text>
</comment>
<dbReference type="InterPro" id="IPR038416">
    <property type="entry name" value="Ribosom_S30AE_C_sf"/>
</dbReference>
<dbReference type="GO" id="GO:0022627">
    <property type="term" value="C:cytosolic small ribosomal subunit"/>
    <property type="evidence" value="ECO:0007669"/>
    <property type="project" value="TreeGrafter"/>
</dbReference>
<comment type="subunit">
    <text evidence="2">Associates exclusively with 100S ribosomes, which are dimers of 70S ribosomes.</text>
</comment>
<organism evidence="6 7">
    <name type="scientific">Roseicella frigidaeris</name>
    <dbReference type="NCBI Taxonomy" id="2230885"/>
    <lineage>
        <taxon>Bacteria</taxon>
        <taxon>Pseudomonadati</taxon>
        <taxon>Pseudomonadota</taxon>
        <taxon>Alphaproteobacteria</taxon>
        <taxon>Acetobacterales</taxon>
        <taxon>Roseomonadaceae</taxon>
        <taxon>Roseicella</taxon>
    </lineage>
</organism>
<comment type="subunit">
    <text evidence="4">Interacts with 100S ribosomes.</text>
</comment>
<dbReference type="InterPro" id="IPR003489">
    <property type="entry name" value="RHF/RaiA"/>
</dbReference>
<dbReference type="NCBIfam" id="TIGR00741">
    <property type="entry name" value="yfiA"/>
    <property type="match status" value="1"/>
</dbReference>
<protein>
    <recommendedName>
        <fullName evidence="3 4">Ribosome hibernation promoting factor</fullName>
        <shortName evidence="4">HPF</shortName>
    </recommendedName>
</protein>
<reference evidence="7" key="1">
    <citation type="submission" date="2018-06" db="EMBL/GenBank/DDBJ databases">
        <authorList>
            <person name="Khan S.A."/>
        </authorList>
    </citation>
    <scope>NUCLEOTIDE SEQUENCE [LARGE SCALE GENOMIC DNA]</scope>
    <source>
        <strain evidence="7">DB-1506</strain>
    </source>
</reference>
<dbReference type="InterPro" id="IPR050574">
    <property type="entry name" value="HPF/YfiA_ribosome-assoc"/>
</dbReference>
<dbReference type="InterPro" id="IPR032528">
    <property type="entry name" value="Ribosom_S30AE_C"/>
</dbReference>
<evidence type="ECO:0000313" key="6">
    <source>
        <dbReference type="EMBL" id="RAI59831.1"/>
    </source>
</evidence>
<dbReference type="InterPro" id="IPR034694">
    <property type="entry name" value="HPF_long/plastid"/>
</dbReference>
<dbReference type="HAMAP" id="MF_00839">
    <property type="entry name" value="HPF"/>
    <property type="match status" value="1"/>
</dbReference>
<keyword evidence="1 4" id="KW-0810">Translation regulation</keyword>
<feature type="domain" description="Sigma 54 modulation/S30EA ribosomal protein C-terminal" evidence="5">
    <location>
        <begin position="150"/>
        <end position="201"/>
    </location>
</feature>
<comment type="subcellular location">
    <subcellularLocation>
        <location evidence="4">Cytoplasm</location>
    </subcellularLocation>
</comment>
<evidence type="ECO:0000313" key="7">
    <source>
        <dbReference type="Proteomes" id="UP000249065"/>
    </source>
</evidence>
<dbReference type="EMBL" id="QLIX01000003">
    <property type="protein sequence ID" value="RAI59831.1"/>
    <property type="molecule type" value="Genomic_DNA"/>
</dbReference>
<dbReference type="PANTHER" id="PTHR33231">
    <property type="entry name" value="30S RIBOSOMAL PROTEIN"/>
    <property type="match status" value="1"/>
</dbReference>
<dbReference type="Gene3D" id="3.30.505.50">
    <property type="entry name" value="Sigma 54 modulation/S30EA ribosomal protein, C-terminal domain"/>
    <property type="match status" value="1"/>
</dbReference>
<comment type="similarity">
    <text evidence="4">Belongs to the HPF/YfiA ribosome-associated protein family. Long HPF subfamily.</text>
</comment>
<dbReference type="AlphaFoldDB" id="A0A327M951"/>
<dbReference type="Proteomes" id="UP000249065">
    <property type="component" value="Unassembled WGS sequence"/>
</dbReference>
<evidence type="ECO:0000256" key="4">
    <source>
        <dbReference type="HAMAP-Rule" id="MF_00839"/>
    </source>
</evidence>
<dbReference type="SUPFAM" id="SSF69754">
    <property type="entry name" value="Ribosome binding protein Y (YfiA homologue)"/>
    <property type="match status" value="1"/>
</dbReference>
<evidence type="ECO:0000256" key="3">
    <source>
        <dbReference type="ARBA" id="ARBA00041148"/>
    </source>
</evidence>
<keyword evidence="4" id="KW-0963">Cytoplasm</keyword>
<gene>
    <name evidence="6" type="primary">raiA</name>
    <name evidence="4" type="synonym">hpf</name>
    <name evidence="6" type="ORF">DOO78_06160</name>
</gene>
<keyword evidence="7" id="KW-1185">Reference proteome</keyword>
<accession>A0A327M951</accession>